<proteinExistence type="predicted"/>
<protein>
    <recommendedName>
        <fullName evidence="4">DUF883 domain-containing protein</fullName>
    </recommendedName>
</protein>
<evidence type="ECO:0000256" key="1">
    <source>
        <dbReference type="SAM" id="MobiDB-lite"/>
    </source>
</evidence>
<evidence type="ECO:0000313" key="3">
    <source>
        <dbReference type="Proteomes" id="UP000640426"/>
    </source>
</evidence>
<dbReference type="RefSeq" id="WP_199039904.1">
    <property type="nucleotide sequence ID" value="NZ_JAELXS010000009.1"/>
</dbReference>
<evidence type="ECO:0008006" key="4">
    <source>
        <dbReference type="Google" id="ProtNLM"/>
    </source>
</evidence>
<dbReference type="Proteomes" id="UP000640426">
    <property type="component" value="Unassembled WGS sequence"/>
</dbReference>
<comment type="caution">
    <text evidence="2">The sequence shown here is derived from an EMBL/GenBank/DDBJ whole genome shotgun (WGS) entry which is preliminary data.</text>
</comment>
<dbReference type="Gene3D" id="1.20.120.20">
    <property type="entry name" value="Apolipoprotein"/>
    <property type="match status" value="1"/>
</dbReference>
<accession>A0ABS0XSR4</accession>
<name>A0ABS0XSR4_9SPHN</name>
<evidence type="ECO:0000313" key="2">
    <source>
        <dbReference type="EMBL" id="MBJ6123100.1"/>
    </source>
</evidence>
<dbReference type="EMBL" id="JAELXS010000009">
    <property type="protein sequence ID" value="MBJ6123100.1"/>
    <property type="molecule type" value="Genomic_DNA"/>
</dbReference>
<feature type="region of interest" description="Disordered" evidence="1">
    <location>
        <begin position="1"/>
        <end position="50"/>
    </location>
</feature>
<reference evidence="3" key="1">
    <citation type="submission" date="2020-12" db="EMBL/GenBank/DDBJ databases">
        <title>Hymenobacter sp.</title>
        <authorList>
            <person name="Kim M.K."/>
        </authorList>
    </citation>
    <scope>NUCLEOTIDE SEQUENCE [LARGE SCALE GENOMIC DNA]</scope>
    <source>
        <strain evidence="3">BT553</strain>
    </source>
</reference>
<keyword evidence="3" id="KW-1185">Reference proteome</keyword>
<organism evidence="2 3">
    <name type="scientific">Sphingomonas mollis</name>
    <dbReference type="NCBI Taxonomy" id="2795726"/>
    <lineage>
        <taxon>Bacteria</taxon>
        <taxon>Pseudomonadati</taxon>
        <taxon>Pseudomonadota</taxon>
        <taxon>Alphaproteobacteria</taxon>
        <taxon>Sphingomonadales</taxon>
        <taxon>Sphingomonadaceae</taxon>
        <taxon>Sphingomonas</taxon>
    </lineage>
</organism>
<gene>
    <name evidence="2" type="ORF">JAO74_14985</name>
</gene>
<sequence>MPDNDLNPMTDSDIAASPAGGELQTAAPLKNAGSDIDAPTADKSLAARTADAKQAIRDGAGKAGQQATEKLRTLADDGKAKAGTALDQLSQLLIDAATQVDDKIGAQYGEYARSAAGQVSGFADTVRNKNIDDLIDDARNFVKASPAVAVGAAAALGFVVARLIQSGVDSQD</sequence>